<dbReference type="SUPFAM" id="SSF55781">
    <property type="entry name" value="GAF domain-like"/>
    <property type="match status" value="1"/>
</dbReference>
<gene>
    <name evidence="2" type="ORF">SCF082_LOCUS24075</name>
    <name evidence="3" type="ORF">SCF082_LOCUS24078</name>
</gene>
<name>A0ABP0LRH8_9DINO</name>
<feature type="domain" description="GAF" evidence="1">
    <location>
        <begin position="19"/>
        <end position="188"/>
    </location>
</feature>
<dbReference type="InterPro" id="IPR003018">
    <property type="entry name" value="GAF"/>
</dbReference>
<dbReference type="SMART" id="SM00065">
    <property type="entry name" value="GAF"/>
    <property type="match status" value="1"/>
</dbReference>
<keyword evidence="4" id="KW-1185">Reference proteome</keyword>
<dbReference type="Pfam" id="PF01590">
    <property type="entry name" value="GAF"/>
    <property type="match status" value="1"/>
</dbReference>
<dbReference type="Gene3D" id="3.30.450.40">
    <property type="match status" value="1"/>
</dbReference>
<evidence type="ECO:0000259" key="1">
    <source>
        <dbReference type="SMART" id="SM00065"/>
    </source>
</evidence>
<dbReference type="EMBL" id="CAXAMM010017757">
    <property type="protein sequence ID" value="CAK9041790.1"/>
    <property type="molecule type" value="Genomic_DNA"/>
</dbReference>
<evidence type="ECO:0000313" key="2">
    <source>
        <dbReference type="EMBL" id="CAK9041785.1"/>
    </source>
</evidence>
<comment type="caution">
    <text evidence="2">The sequence shown here is derived from an EMBL/GenBank/DDBJ whole genome shotgun (WGS) entry which is preliminary data.</text>
</comment>
<reference evidence="2 4" key="1">
    <citation type="submission" date="2024-02" db="EMBL/GenBank/DDBJ databases">
        <authorList>
            <person name="Chen Y."/>
            <person name="Shah S."/>
            <person name="Dougan E. K."/>
            <person name="Thang M."/>
            <person name="Chan C."/>
        </authorList>
    </citation>
    <scope>NUCLEOTIDE SEQUENCE [LARGE SCALE GENOMIC DNA]</scope>
</reference>
<dbReference type="EMBL" id="CAXAMM010017746">
    <property type="protein sequence ID" value="CAK9041785.1"/>
    <property type="molecule type" value="Genomic_DNA"/>
</dbReference>
<proteinExistence type="predicted"/>
<dbReference type="InterPro" id="IPR029016">
    <property type="entry name" value="GAF-like_dom_sf"/>
</dbReference>
<protein>
    <recommendedName>
        <fullName evidence="1">GAF domain-containing protein</fullName>
    </recommendedName>
</protein>
<evidence type="ECO:0000313" key="3">
    <source>
        <dbReference type="EMBL" id="CAK9041790.1"/>
    </source>
</evidence>
<sequence length="306" mass="33910">MGFKPQVDFLNLCASPNTTLSAYVRAIIDEVMRSLDADRCSIFFVDEMRKEVWCVGSLDMEPFCMDWDKGIVGMVANEGQVVNLPGPASRDEGLGSLAELRGMLQSDTECCELVKGLLSLPVKSLSGAGSNGGAAGSINLEQTIGVIQVLNKRTTSGSFSEQDAVELQKIAMVIGDSFYRQRWKALEAVFEPKDTEVSAVLNEHRERRVSCVPLAMATPPEILRSLSRQPFLREHSPLQVEDLMSLNFDVLTQKENFLEELVPDILKHAGCEENCRIPEASLVKWAEKVHQGYRASEWVYRGLGLP</sequence>
<accession>A0ABP0LRH8</accession>
<dbReference type="Proteomes" id="UP001642464">
    <property type="component" value="Unassembled WGS sequence"/>
</dbReference>
<organism evidence="2 4">
    <name type="scientific">Durusdinium trenchii</name>
    <dbReference type="NCBI Taxonomy" id="1381693"/>
    <lineage>
        <taxon>Eukaryota</taxon>
        <taxon>Sar</taxon>
        <taxon>Alveolata</taxon>
        <taxon>Dinophyceae</taxon>
        <taxon>Suessiales</taxon>
        <taxon>Symbiodiniaceae</taxon>
        <taxon>Durusdinium</taxon>
    </lineage>
</organism>
<evidence type="ECO:0000313" key="4">
    <source>
        <dbReference type="Proteomes" id="UP001642464"/>
    </source>
</evidence>